<feature type="coiled-coil region" evidence="1">
    <location>
        <begin position="194"/>
        <end position="240"/>
    </location>
</feature>
<evidence type="ECO:0000256" key="2">
    <source>
        <dbReference type="SAM" id="Phobius"/>
    </source>
</evidence>
<dbReference type="AlphaFoldDB" id="A0A6A5Z3M8"/>
<keyword evidence="1" id="KW-0175">Coiled coil</keyword>
<keyword evidence="2" id="KW-0812">Transmembrane</keyword>
<dbReference type="EMBL" id="ML977329">
    <property type="protein sequence ID" value="KAF2113018.1"/>
    <property type="molecule type" value="Genomic_DNA"/>
</dbReference>
<keyword evidence="4" id="KW-1185">Reference proteome</keyword>
<gene>
    <name evidence="3" type="ORF">BDV96DRAFT_579596</name>
</gene>
<dbReference type="Proteomes" id="UP000799770">
    <property type="component" value="Unassembled WGS sequence"/>
</dbReference>
<dbReference type="PANTHER" id="PTHR41390:SF1">
    <property type="entry name" value="NADH-UBIQUINONE OXIDOREDUCTASE 213 KDA SUBUNIT"/>
    <property type="match status" value="1"/>
</dbReference>
<feature type="transmembrane region" description="Helical" evidence="2">
    <location>
        <begin position="47"/>
        <end position="67"/>
    </location>
</feature>
<keyword evidence="2" id="KW-1133">Transmembrane helix</keyword>
<evidence type="ECO:0000313" key="3">
    <source>
        <dbReference type="EMBL" id="KAF2113018.1"/>
    </source>
</evidence>
<reference evidence="3" key="1">
    <citation type="journal article" date="2020" name="Stud. Mycol.">
        <title>101 Dothideomycetes genomes: a test case for predicting lifestyles and emergence of pathogens.</title>
        <authorList>
            <person name="Haridas S."/>
            <person name="Albert R."/>
            <person name="Binder M."/>
            <person name="Bloem J."/>
            <person name="Labutti K."/>
            <person name="Salamov A."/>
            <person name="Andreopoulos B."/>
            <person name="Baker S."/>
            <person name="Barry K."/>
            <person name="Bills G."/>
            <person name="Bluhm B."/>
            <person name="Cannon C."/>
            <person name="Castanera R."/>
            <person name="Culley D."/>
            <person name="Daum C."/>
            <person name="Ezra D."/>
            <person name="Gonzalez J."/>
            <person name="Henrissat B."/>
            <person name="Kuo A."/>
            <person name="Liang C."/>
            <person name="Lipzen A."/>
            <person name="Lutzoni F."/>
            <person name="Magnuson J."/>
            <person name="Mondo S."/>
            <person name="Nolan M."/>
            <person name="Ohm R."/>
            <person name="Pangilinan J."/>
            <person name="Park H.-J."/>
            <person name="Ramirez L."/>
            <person name="Alfaro M."/>
            <person name="Sun H."/>
            <person name="Tritt A."/>
            <person name="Yoshinaga Y."/>
            <person name="Zwiers L.-H."/>
            <person name="Turgeon B."/>
            <person name="Goodwin S."/>
            <person name="Spatafora J."/>
            <person name="Crous P."/>
            <person name="Grigoriev I."/>
        </authorList>
    </citation>
    <scope>NUCLEOTIDE SEQUENCE</scope>
    <source>
        <strain evidence="3">CBS 627.86</strain>
    </source>
</reference>
<protein>
    <submittedName>
        <fullName evidence="3">Uncharacterized protein</fullName>
    </submittedName>
</protein>
<keyword evidence="2" id="KW-0472">Membrane</keyword>
<proteinExistence type="predicted"/>
<name>A0A6A5Z3M8_9PLEO</name>
<feature type="transmembrane region" description="Helical" evidence="2">
    <location>
        <begin position="20"/>
        <end position="41"/>
    </location>
</feature>
<dbReference type="PANTHER" id="PTHR41390">
    <property type="entry name" value="CHROMOSOME 7, WHOLE GENOME SHOTGUN SEQUENCE"/>
    <property type="match status" value="1"/>
</dbReference>
<sequence length="242" mass="26614">MKIRPEPGQITDPLHVARQAALVGGATAIPGTIIGAFYGTLRTKTPVLFSITSGAQCFAIGAAFTCARTVILNRYGLANSWNITRGKPITPVEQPTSQDRIFASTVAGTFTGVSLGLLFRGPQNVIPGAIMFSLFGWGGQLGYDYLDRENTKKIQEQAMPKTEEQRAKENETFFQRIAKSKYSPVSVLTDGQYIERLNEQVLSLETEIALVDDKIEGLRTKQKELEMVEAQKEKGNAKIEKK</sequence>
<evidence type="ECO:0000313" key="4">
    <source>
        <dbReference type="Proteomes" id="UP000799770"/>
    </source>
</evidence>
<organism evidence="3 4">
    <name type="scientific">Lophiotrema nucula</name>
    <dbReference type="NCBI Taxonomy" id="690887"/>
    <lineage>
        <taxon>Eukaryota</taxon>
        <taxon>Fungi</taxon>
        <taxon>Dikarya</taxon>
        <taxon>Ascomycota</taxon>
        <taxon>Pezizomycotina</taxon>
        <taxon>Dothideomycetes</taxon>
        <taxon>Pleosporomycetidae</taxon>
        <taxon>Pleosporales</taxon>
        <taxon>Lophiotremataceae</taxon>
        <taxon>Lophiotrema</taxon>
    </lineage>
</organism>
<dbReference type="OrthoDB" id="5565730at2759"/>
<accession>A0A6A5Z3M8</accession>
<evidence type="ECO:0000256" key="1">
    <source>
        <dbReference type="SAM" id="Coils"/>
    </source>
</evidence>